<feature type="region of interest" description="Disordered" evidence="1">
    <location>
        <begin position="179"/>
        <end position="205"/>
    </location>
</feature>
<evidence type="ECO:0000256" key="1">
    <source>
        <dbReference type="SAM" id="MobiDB-lite"/>
    </source>
</evidence>
<protein>
    <recommendedName>
        <fullName evidence="2">DUF4802 domain-containing protein</fullName>
    </recommendedName>
</protein>
<dbReference type="AlphaFoldDB" id="A0A7M7HB59"/>
<dbReference type="InParanoid" id="A0A7M7HB59"/>
<organism evidence="3 4">
    <name type="scientific">Nasonia vitripennis</name>
    <name type="common">Parasitic wasp</name>
    <dbReference type="NCBI Taxonomy" id="7425"/>
    <lineage>
        <taxon>Eukaryota</taxon>
        <taxon>Metazoa</taxon>
        <taxon>Ecdysozoa</taxon>
        <taxon>Arthropoda</taxon>
        <taxon>Hexapoda</taxon>
        <taxon>Insecta</taxon>
        <taxon>Pterygota</taxon>
        <taxon>Neoptera</taxon>
        <taxon>Endopterygota</taxon>
        <taxon>Hymenoptera</taxon>
        <taxon>Apocrita</taxon>
        <taxon>Proctotrupomorpha</taxon>
        <taxon>Chalcidoidea</taxon>
        <taxon>Pteromalidae</taxon>
        <taxon>Pteromalinae</taxon>
        <taxon>Nasonia</taxon>
    </lineage>
</organism>
<accession>A0A7M7HB59</accession>
<dbReference type="KEGG" id="nvi:100114329"/>
<dbReference type="RefSeq" id="XP_008217387.1">
    <property type="nucleotide sequence ID" value="XM_008219165.3"/>
</dbReference>
<dbReference type="Pfam" id="PF16060">
    <property type="entry name" value="DUF4802"/>
    <property type="match status" value="1"/>
</dbReference>
<proteinExistence type="predicted"/>
<evidence type="ECO:0000259" key="2">
    <source>
        <dbReference type="Pfam" id="PF16060"/>
    </source>
</evidence>
<dbReference type="EnsemblMetazoa" id="XM_008219165">
    <property type="protein sequence ID" value="XP_008217387"/>
    <property type="gene ID" value="LOC100114329"/>
</dbReference>
<keyword evidence="4" id="KW-1185">Reference proteome</keyword>
<dbReference type="Proteomes" id="UP000002358">
    <property type="component" value="Chromosome 4"/>
</dbReference>
<evidence type="ECO:0000313" key="4">
    <source>
        <dbReference type="Proteomes" id="UP000002358"/>
    </source>
</evidence>
<evidence type="ECO:0000313" key="3">
    <source>
        <dbReference type="EnsemblMetazoa" id="XP_008217387"/>
    </source>
</evidence>
<feature type="region of interest" description="Disordered" evidence="1">
    <location>
        <begin position="86"/>
        <end position="111"/>
    </location>
</feature>
<feature type="compositionally biased region" description="Acidic residues" evidence="1">
    <location>
        <begin position="182"/>
        <end position="195"/>
    </location>
</feature>
<dbReference type="GeneID" id="100114329"/>
<dbReference type="OrthoDB" id="7654878at2759"/>
<sequence length="288" mass="31754">MSLRRQSINSFFDSATDLLLSFRLQAPASVSSGSGVRRPLTKRVFVRFSRAIFPMRTVLPKPRMSKVTVQEPFKLAPFKLRFSKLGKSRSGDSGGSGSRSNSVEVEESAPVQPAELNQLALGSSESVVSGECAHQLTADASSVVSVNTDTSTMPASSPPPSYERVLEEVRELKTRLARSMTEDEEAIEESTDEGEAVNKQAAPPAKKGQEILYKSSKDFYRAMAKQWGITCKMSDNCRCFDCQSRYFDCGYEKYQDYDKYHEQSDGGLSASTPMFVSEVMHGSACLLL</sequence>
<reference evidence="3" key="1">
    <citation type="submission" date="2021-01" db="UniProtKB">
        <authorList>
            <consortium name="EnsemblMetazoa"/>
        </authorList>
    </citation>
    <scope>IDENTIFICATION</scope>
</reference>
<name>A0A7M7HB59_NASVI</name>
<dbReference type="InterPro" id="IPR032061">
    <property type="entry name" value="DUF4802"/>
</dbReference>
<feature type="domain" description="DUF4802" evidence="2">
    <location>
        <begin position="214"/>
        <end position="283"/>
    </location>
</feature>